<proteinExistence type="inferred from homology"/>
<comment type="caution">
    <text evidence="10">The sequence shown here is derived from an EMBL/GenBank/DDBJ whole genome shotgun (WGS) entry which is preliminary data.</text>
</comment>
<keyword evidence="4" id="KW-0479">Metal-binding</keyword>
<evidence type="ECO:0000313" key="10">
    <source>
        <dbReference type="EMBL" id="KAL3235280.1"/>
    </source>
</evidence>
<feature type="domain" description="Peptidase M20 dimerisation" evidence="9">
    <location>
        <begin position="621"/>
        <end position="764"/>
    </location>
</feature>
<dbReference type="SUPFAM" id="SSF53187">
    <property type="entry name" value="Zn-dependent exopeptidases"/>
    <property type="match status" value="1"/>
</dbReference>
<comment type="similarity">
    <text evidence="1">Belongs to the peptidase M20A family.</text>
</comment>
<dbReference type="Pfam" id="PF01546">
    <property type="entry name" value="Peptidase_M20"/>
    <property type="match status" value="1"/>
</dbReference>
<dbReference type="CDD" id="cd05677">
    <property type="entry name" value="M20_dipept_like_DUG2_type"/>
    <property type="match status" value="1"/>
</dbReference>
<reference evidence="10 11" key="1">
    <citation type="submission" date="2024-05" db="EMBL/GenBank/DDBJ databases">
        <title>Long read based assembly of the Candida bracarensis genome reveals expanded adhesin content.</title>
        <authorList>
            <person name="Marcet-Houben M."/>
            <person name="Ksiezopolska E."/>
            <person name="Gabaldon T."/>
        </authorList>
    </citation>
    <scope>NUCLEOTIDE SEQUENCE [LARGE SCALE GENOMIC DNA]</scope>
    <source>
        <strain evidence="10 11">CBM6</strain>
    </source>
</reference>
<evidence type="ECO:0000256" key="1">
    <source>
        <dbReference type="ARBA" id="ARBA00006247"/>
    </source>
</evidence>
<name>A0ABR4P0X6_9SACH</name>
<keyword evidence="11" id="KW-1185">Reference proteome</keyword>
<dbReference type="Pfam" id="PF07687">
    <property type="entry name" value="M20_dimer"/>
    <property type="match status" value="1"/>
</dbReference>
<dbReference type="InterPro" id="IPR015943">
    <property type="entry name" value="WD40/YVTN_repeat-like_dom_sf"/>
</dbReference>
<dbReference type="EMBL" id="JBEVYD010000001">
    <property type="protein sequence ID" value="KAL3235280.1"/>
    <property type="molecule type" value="Genomic_DNA"/>
</dbReference>
<dbReference type="InterPro" id="IPR011650">
    <property type="entry name" value="Peptidase_M20_dimer"/>
</dbReference>
<dbReference type="InterPro" id="IPR002933">
    <property type="entry name" value="Peptidase_M20"/>
</dbReference>
<dbReference type="SUPFAM" id="SSF55031">
    <property type="entry name" value="Bacterial exopeptidase dimerisation domain"/>
    <property type="match status" value="1"/>
</dbReference>
<dbReference type="Proteomes" id="UP001623330">
    <property type="component" value="Unassembled WGS sequence"/>
</dbReference>
<organism evidence="10 11">
    <name type="scientific">Nakaseomyces bracarensis</name>
    <dbReference type="NCBI Taxonomy" id="273131"/>
    <lineage>
        <taxon>Eukaryota</taxon>
        <taxon>Fungi</taxon>
        <taxon>Dikarya</taxon>
        <taxon>Ascomycota</taxon>
        <taxon>Saccharomycotina</taxon>
        <taxon>Saccharomycetes</taxon>
        <taxon>Saccharomycetales</taxon>
        <taxon>Saccharomycetaceae</taxon>
        <taxon>Nakaseomyces</taxon>
    </lineage>
</organism>
<sequence>MSAHSELIHKWSHTYSILSILPFPKKRLLFAGTQDSKILVFDLPAYNLISTIRLGDVSEENTNTRSSVLCLAKSENEEYLFSAGADSLVRVWNVSTTKSHEYVNLEEVATIYSVTDIGDIFSVKYLDKFDAIVFGCQNASLLYLENIFERINAANDCSTTDIDKLPHRRYDKFFDSNGPNGTGANKLRYEDSGATSDDNNDVQKNAILEIPSDNIIPYAHNGFIYSLIKLDPEFSVFFDNSKDNGAVEYIVSASGDGVNKVWKFSGVKDYVLMQPLDVELDNKDSVISQAVEFPFLYTGLSDGVINIWDLSTKQLVSTLRTKNEEDITSISVYHDHIFAIDESGINMIHENQAIHWNPNQGKILSSEIFEKTSTGHNLSINLLAGGNDGSLTLWDVSPLIENGLSMRAPLLTSNSSDISYYSTKSSSTSINNEEMLDTLKDLIQFRTVSQSKTAANQMALRRCATYLQQLFNKLGASNCQLLPASNGGSPIVTACFKANASNASKKTLLWYGHYDVISAGDPLNWQTDPFTLTCENGYMKGRGVTDNKGPLVSAIYSVTNLYRLGKLGNDVVFLVEGNEECGSPGFAQVCREYKKMINSKIDWILLSNSTWVDETNPCLNYGLRGVINAKVSITSDAPDRHSGVDGGVHREPTSDLINVISKLQDSNGKVLIPNFYSTVKELEKDEYDRFKNIIEIADINSTTTADDLVTNWAKPSLSITSMKISGPGNVTVIPKTASIGLSIRLVPGQIVEEIREELFKYIKSNFDMLKTQNHLKIELLNEAEPWLGDPHNHAYSVLREELALAWEKDPLFVREGGSIPCLRTLEHIFEAPAVQIPCGQSTDNAHLNNENLRIKNWTKMAEILTSVLNRL</sequence>
<protein>
    <submittedName>
        <fullName evidence="10">Di- and tripeptidase DUG2</fullName>
    </submittedName>
</protein>
<keyword evidence="3" id="KW-0645">Protease</keyword>
<evidence type="ECO:0000256" key="8">
    <source>
        <dbReference type="SAM" id="MobiDB-lite"/>
    </source>
</evidence>
<dbReference type="PANTHER" id="PTHR43270:SF8">
    <property type="entry name" value="DI- AND TRIPEPTIDASE DUG2-RELATED"/>
    <property type="match status" value="1"/>
</dbReference>
<dbReference type="SMART" id="SM00320">
    <property type="entry name" value="WD40"/>
    <property type="match status" value="4"/>
</dbReference>
<dbReference type="PROSITE" id="PS50082">
    <property type="entry name" value="WD_REPEATS_2"/>
    <property type="match status" value="2"/>
</dbReference>
<accession>A0ABR4P0X6</accession>
<keyword evidence="5" id="KW-0677">Repeat</keyword>
<evidence type="ECO:0000256" key="7">
    <source>
        <dbReference type="PROSITE-ProRule" id="PRU00221"/>
    </source>
</evidence>
<evidence type="ECO:0000313" key="11">
    <source>
        <dbReference type="Proteomes" id="UP001623330"/>
    </source>
</evidence>
<evidence type="ECO:0000256" key="6">
    <source>
        <dbReference type="ARBA" id="ARBA00022801"/>
    </source>
</evidence>
<dbReference type="InterPro" id="IPR001680">
    <property type="entry name" value="WD40_rpt"/>
</dbReference>
<dbReference type="InterPro" id="IPR020472">
    <property type="entry name" value="WD40_PAC1"/>
</dbReference>
<dbReference type="Gene3D" id="2.130.10.10">
    <property type="entry name" value="YVTN repeat-like/Quinoprotein amine dehydrogenase"/>
    <property type="match status" value="2"/>
</dbReference>
<dbReference type="InterPro" id="IPR051458">
    <property type="entry name" value="Cyt/Met_Dipeptidase"/>
</dbReference>
<dbReference type="InterPro" id="IPR019775">
    <property type="entry name" value="WD40_repeat_CS"/>
</dbReference>
<feature type="repeat" description="WD" evidence="7">
    <location>
        <begin position="295"/>
        <end position="318"/>
    </location>
</feature>
<evidence type="ECO:0000256" key="3">
    <source>
        <dbReference type="ARBA" id="ARBA00022670"/>
    </source>
</evidence>
<feature type="repeat" description="WD" evidence="7">
    <location>
        <begin position="61"/>
        <end position="102"/>
    </location>
</feature>
<evidence type="ECO:0000259" key="9">
    <source>
        <dbReference type="Pfam" id="PF07687"/>
    </source>
</evidence>
<gene>
    <name evidence="10" type="ORF">RNJ44_00039</name>
</gene>
<evidence type="ECO:0000256" key="5">
    <source>
        <dbReference type="ARBA" id="ARBA00022737"/>
    </source>
</evidence>
<evidence type="ECO:0000256" key="2">
    <source>
        <dbReference type="ARBA" id="ARBA00022574"/>
    </source>
</evidence>
<dbReference type="Pfam" id="PF00400">
    <property type="entry name" value="WD40"/>
    <property type="match status" value="1"/>
</dbReference>
<keyword evidence="2 7" id="KW-0853">WD repeat</keyword>
<feature type="region of interest" description="Disordered" evidence="8">
    <location>
        <begin position="181"/>
        <end position="200"/>
    </location>
</feature>
<dbReference type="InterPro" id="IPR017149">
    <property type="entry name" value="GSH_degradosome_Dug2"/>
</dbReference>
<dbReference type="PROSITE" id="PS00678">
    <property type="entry name" value="WD_REPEATS_1"/>
    <property type="match status" value="1"/>
</dbReference>
<dbReference type="SUPFAM" id="SSF50978">
    <property type="entry name" value="WD40 repeat-like"/>
    <property type="match status" value="1"/>
</dbReference>
<dbReference type="Gene3D" id="3.30.70.360">
    <property type="match status" value="1"/>
</dbReference>
<dbReference type="InterPro" id="IPR036322">
    <property type="entry name" value="WD40_repeat_dom_sf"/>
</dbReference>
<keyword evidence="6" id="KW-0378">Hydrolase</keyword>
<dbReference type="PROSITE" id="PS50294">
    <property type="entry name" value="WD_REPEATS_REGION"/>
    <property type="match status" value="1"/>
</dbReference>
<dbReference type="PRINTS" id="PR00320">
    <property type="entry name" value="GPROTEINBRPT"/>
</dbReference>
<dbReference type="PIRSF" id="PIRSF037237">
    <property type="entry name" value="Peptidase_WD_repeats_DUG2"/>
    <property type="match status" value="1"/>
</dbReference>
<dbReference type="Gene3D" id="3.40.630.10">
    <property type="entry name" value="Zn peptidases"/>
    <property type="match status" value="1"/>
</dbReference>
<dbReference type="InterPro" id="IPR036264">
    <property type="entry name" value="Bact_exopeptidase_dim_dom"/>
</dbReference>
<evidence type="ECO:0000256" key="4">
    <source>
        <dbReference type="ARBA" id="ARBA00022723"/>
    </source>
</evidence>
<dbReference type="PANTHER" id="PTHR43270">
    <property type="entry name" value="BETA-ALA-HIS DIPEPTIDASE"/>
    <property type="match status" value="1"/>
</dbReference>